<comment type="caution">
    <text evidence="3">The sequence shown here is derived from an EMBL/GenBank/DDBJ whole genome shotgun (WGS) entry which is preliminary data.</text>
</comment>
<dbReference type="AlphaFoldDB" id="A0A9P5ND63"/>
<keyword evidence="4" id="KW-1185">Reference proteome</keyword>
<name>A0A9P5ND63_GYMJU</name>
<dbReference type="InterPro" id="IPR056884">
    <property type="entry name" value="NPHP3-like_N"/>
</dbReference>
<dbReference type="Gene3D" id="3.40.50.300">
    <property type="entry name" value="P-loop containing nucleotide triphosphate hydrolases"/>
    <property type="match status" value="3"/>
</dbReference>
<sequence length="1259" mass="141999">MSIPSSHDPLVYQDFRGAGLGVSGSGGDGVSDGIGGRGGAINIHNTANQTNNYSMPTFVGTGKRRLDTGLKVLYGRVATDAMHDSKDEYDRPKCHPATCKAIIDEIIDWVENDNLNYPFLWMNGPVGSGKSTIARTIAKILTSTEPHEGSFAAIPGRNNPTRLVATIAYQLTRHVPKVQETYCSSHGPLIRLADRSRIPLLPDFEALLDLIAELFMQLINHPSAQDYSAGKRRRLVIIDGLDECGGLDSQVKILKLLFMAVQKAKFPLFFLIVSRPEHGIRTFFNEDRVNLLSRRLILDNEQYKLDDDIRSFLLSEFKNIRIEHPSGPSLPQIWPLESDVQQLVQKASGQFIYADTVMKFIKSHKTRPTTQLELILGMTPPDKSFTVLDDLYIRIFESAFGADFVDNAKRALEVFSFLILRETGNILTIEDVEKFLGYEDGDVQILFNDLHSVVNVPLAGSDFSESAIHIYHTSLRDFLLDKNRAKGFFIDAIKSHALLAKQCIRHLSNSFDSETGFDTDNNILKISYFDLQHHHSVLFASRQSANSDLHAFDLGAYPNLAHHKDSVDLASHRFCLLLPFRDHIRYEIENNQSDRHIYRKCLDTLDLFSHDMRLGNAALRFLHEHALDVLYISPSHSEQSLVMEILDWARSGIEAPQFFWMYGSPGAGKTFSSRSIAQMLINDGMVVASFFFSRSVPARKNAFRLIATIAYQLSTVIPEICEPMALAIAREPTIFSRSLSIQLDTLIVSPLAHIAQLPSSKNLTKTIPQFIVLDGLDECEDMNSILELLSGIASKSQLPLVKFLITSRQELEIQNFFNEPTISPSSLRCSLDDQYRWNPVVHSQTQGAQQQTMLGILQQHIAPMAIYNSSERFNAPRCLPGTRTHIISEILYWADNDSKKYPFLWIYGPAGTGKSSVSQTIAEILFERGKLSASHFFSRVRMDATRFVATAAYQLSLSIPAFREPLEKAIENDPTIFSKSIQAQFESLIVEPFMHLSKDNDQRSSTNATAGIIIIDALDECENSENQNMILSVLFNAIQRSVLPLSFMIASRPEYSTRAFFDQVEVQSLTRRINLHIETRLEEDIEMFLRSEFQNIRETHPTKSSLQDWPSDTAIKQLVLKSSGQFIYASSVMKFIRSPRRRPREQLDIILGLRPSGNQAPFASLDSLYTHLLSSIDDWERVAPVLGVILKESDRSALGDIAQSLHMEMDELQMLLANLHTILYVPRIDQPHEKIHLYHASLADFLLDRSRAGPFFIEI</sequence>
<dbReference type="PANTHER" id="PTHR10039">
    <property type="entry name" value="AMELOGENIN"/>
    <property type="match status" value="1"/>
</dbReference>
<organism evidence="3 4">
    <name type="scientific">Gymnopilus junonius</name>
    <name type="common">Spectacular rustgill mushroom</name>
    <name type="synonym">Gymnopilus spectabilis subsp. junonius</name>
    <dbReference type="NCBI Taxonomy" id="109634"/>
    <lineage>
        <taxon>Eukaryota</taxon>
        <taxon>Fungi</taxon>
        <taxon>Dikarya</taxon>
        <taxon>Basidiomycota</taxon>
        <taxon>Agaricomycotina</taxon>
        <taxon>Agaricomycetes</taxon>
        <taxon>Agaricomycetidae</taxon>
        <taxon>Agaricales</taxon>
        <taxon>Agaricineae</taxon>
        <taxon>Hymenogastraceae</taxon>
        <taxon>Gymnopilus</taxon>
    </lineage>
</organism>
<dbReference type="Pfam" id="PF24883">
    <property type="entry name" value="NPHP3_N"/>
    <property type="match status" value="3"/>
</dbReference>
<evidence type="ECO:0000259" key="2">
    <source>
        <dbReference type="SMART" id="SM00382"/>
    </source>
</evidence>
<dbReference type="OrthoDB" id="3007115at2759"/>
<reference evidence="3" key="1">
    <citation type="submission" date="2020-11" db="EMBL/GenBank/DDBJ databases">
        <authorList>
            <consortium name="DOE Joint Genome Institute"/>
            <person name="Ahrendt S."/>
            <person name="Riley R."/>
            <person name="Andreopoulos W."/>
            <person name="LaButti K."/>
            <person name="Pangilinan J."/>
            <person name="Ruiz-duenas F.J."/>
            <person name="Barrasa J.M."/>
            <person name="Sanchez-Garcia M."/>
            <person name="Camarero S."/>
            <person name="Miyauchi S."/>
            <person name="Serrano A."/>
            <person name="Linde D."/>
            <person name="Babiker R."/>
            <person name="Drula E."/>
            <person name="Ayuso-Fernandez I."/>
            <person name="Pacheco R."/>
            <person name="Padilla G."/>
            <person name="Ferreira P."/>
            <person name="Barriuso J."/>
            <person name="Kellner H."/>
            <person name="Castanera R."/>
            <person name="Alfaro M."/>
            <person name="Ramirez L."/>
            <person name="Pisabarro A.G."/>
            <person name="Kuo A."/>
            <person name="Tritt A."/>
            <person name="Lipzen A."/>
            <person name="He G."/>
            <person name="Yan M."/>
            <person name="Ng V."/>
            <person name="Cullen D."/>
            <person name="Martin F."/>
            <person name="Rosso M.-N."/>
            <person name="Henrissat B."/>
            <person name="Hibbett D."/>
            <person name="Martinez A.T."/>
            <person name="Grigoriev I.V."/>
        </authorList>
    </citation>
    <scope>NUCLEOTIDE SEQUENCE</scope>
    <source>
        <strain evidence="3">AH 44721</strain>
    </source>
</reference>
<dbReference type="InterPro" id="IPR003593">
    <property type="entry name" value="AAA+_ATPase"/>
</dbReference>
<evidence type="ECO:0000256" key="1">
    <source>
        <dbReference type="ARBA" id="ARBA00022737"/>
    </source>
</evidence>
<keyword evidence="1" id="KW-0677">Repeat</keyword>
<dbReference type="SUPFAM" id="SSF52540">
    <property type="entry name" value="P-loop containing nucleoside triphosphate hydrolases"/>
    <property type="match status" value="3"/>
</dbReference>
<feature type="domain" description="AAA+ ATPase" evidence="2">
    <location>
        <begin position="900"/>
        <end position="1153"/>
    </location>
</feature>
<feature type="domain" description="AAA+ ATPase" evidence="2">
    <location>
        <begin position="116"/>
        <end position="284"/>
    </location>
</feature>
<dbReference type="EMBL" id="JADNYJ010000157">
    <property type="protein sequence ID" value="KAF8878577.1"/>
    <property type="molecule type" value="Genomic_DNA"/>
</dbReference>
<dbReference type="Proteomes" id="UP000724874">
    <property type="component" value="Unassembled WGS sequence"/>
</dbReference>
<gene>
    <name evidence="3" type="ORF">CPB84DRAFT_1794003</name>
</gene>
<dbReference type="PANTHER" id="PTHR10039:SF17">
    <property type="entry name" value="FUNGAL STAND N-TERMINAL GOODBYE DOMAIN-CONTAINING PROTEIN-RELATED"/>
    <property type="match status" value="1"/>
</dbReference>
<accession>A0A9P5ND63</accession>
<proteinExistence type="predicted"/>
<evidence type="ECO:0000313" key="3">
    <source>
        <dbReference type="EMBL" id="KAF8878577.1"/>
    </source>
</evidence>
<dbReference type="SMART" id="SM00382">
    <property type="entry name" value="AAA"/>
    <property type="match status" value="2"/>
</dbReference>
<dbReference type="InterPro" id="IPR027417">
    <property type="entry name" value="P-loop_NTPase"/>
</dbReference>
<protein>
    <recommendedName>
        <fullName evidence="2">AAA+ ATPase domain-containing protein</fullName>
    </recommendedName>
</protein>
<evidence type="ECO:0000313" key="4">
    <source>
        <dbReference type="Proteomes" id="UP000724874"/>
    </source>
</evidence>